<keyword evidence="5 6" id="KW-0378">Hydrolase</keyword>
<feature type="domain" description="Peptidase S26" evidence="7">
    <location>
        <begin position="23"/>
        <end position="178"/>
    </location>
</feature>
<keyword evidence="6" id="KW-1133">Transmembrane helix</keyword>
<reference evidence="8" key="1">
    <citation type="journal article" date="2022" name="Cell">
        <title>Design, construction, and in vivo augmentation of a complex gut microbiome.</title>
        <authorList>
            <person name="Cheng A.G."/>
            <person name="Ho P.Y."/>
            <person name="Aranda-Diaz A."/>
            <person name="Jain S."/>
            <person name="Yu F.B."/>
            <person name="Meng X."/>
            <person name="Wang M."/>
            <person name="Iakiviak M."/>
            <person name="Nagashima K."/>
            <person name="Zhao A."/>
            <person name="Murugkar P."/>
            <person name="Patil A."/>
            <person name="Atabakhsh K."/>
            <person name="Weakley A."/>
            <person name="Yan J."/>
            <person name="Brumbaugh A.R."/>
            <person name="Higginbottom S."/>
            <person name="Dimas A."/>
            <person name="Shiver A.L."/>
            <person name="Deutschbauer A."/>
            <person name="Neff N."/>
            <person name="Sonnenburg J.L."/>
            <person name="Huang K.C."/>
            <person name="Fischbach M.A."/>
        </authorList>
    </citation>
    <scope>NUCLEOTIDE SEQUENCE</scope>
    <source>
        <strain evidence="8">DSM 19829</strain>
    </source>
</reference>
<evidence type="ECO:0000256" key="2">
    <source>
        <dbReference type="ARBA" id="ARBA00004401"/>
    </source>
</evidence>
<dbReference type="Gene3D" id="2.10.109.10">
    <property type="entry name" value="Umud Fragment, subunit A"/>
    <property type="match status" value="1"/>
</dbReference>
<dbReference type="SUPFAM" id="SSF51306">
    <property type="entry name" value="LexA/Signal peptidase"/>
    <property type="match status" value="1"/>
</dbReference>
<dbReference type="RefSeq" id="WP_028528937.1">
    <property type="nucleotide sequence ID" value="NZ_CABLBR010000017.1"/>
</dbReference>
<organism evidence="8 9">
    <name type="scientific">Ruminococcus gauvreauii</name>
    <dbReference type="NCBI Taxonomy" id="438033"/>
    <lineage>
        <taxon>Bacteria</taxon>
        <taxon>Bacillati</taxon>
        <taxon>Bacillota</taxon>
        <taxon>Clostridia</taxon>
        <taxon>Eubacteriales</taxon>
        <taxon>Oscillospiraceae</taxon>
        <taxon>Ruminococcus</taxon>
    </lineage>
</organism>
<comment type="subcellular location">
    <subcellularLocation>
        <location evidence="2">Cell membrane</location>
        <topology evidence="2">Single-pass type II membrane protein</topology>
    </subcellularLocation>
    <subcellularLocation>
        <location evidence="6">Membrane</location>
        <topology evidence="6">Single-pass type II membrane protein</topology>
    </subcellularLocation>
</comment>
<proteinExistence type="inferred from homology"/>
<dbReference type="InterPro" id="IPR000223">
    <property type="entry name" value="Pept_S26A_signal_pept_1"/>
</dbReference>
<evidence type="ECO:0000259" key="7">
    <source>
        <dbReference type="Pfam" id="PF10502"/>
    </source>
</evidence>
<evidence type="ECO:0000256" key="6">
    <source>
        <dbReference type="RuleBase" id="RU362042"/>
    </source>
</evidence>
<feature type="transmembrane region" description="Helical" evidence="6">
    <location>
        <begin position="20"/>
        <end position="41"/>
    </location>
</feature>
<dbReference type="PANTHER" id="PTHR43390:SF1">
    <property type="entry name" value="CHLOROPLAST PROCESSING PEPTIDASE"/>
    <property type="match status" value="1"/>
</dbReference>
<dbReference type="EC" id="3.4.21.89" evidence="4 6"/>
<dbReference type="PROSITE" id="PS00761">
    <property type="entry name" value="SPASE_I_3"/>
    <property type="match status" value="1"/>
</dbReference>
<dbReference type="PANTHER" id="PTHR43390">
    <property type="entry name" value="SIGNAL PEPTIDASE I"/>
    <property type="match status" value="1"/>
</dbReference>
<dbReference type="InterPro" id="IPR019533">
    <property type="entry name" value="Peptidase_S26"/>
</dbReference>
<comment type="similarity">
    <text evidence="3 6">Belongs to the peptidase S26 family.</text>
</comment>
<name>A0ABY5VIH9_9FIRM</name>
<dbReference type="InterPro" id="IPR019758">
    <property type="entry name" value="Pept_S26A_signal_pept_1_CS"/>
</dbReference>
<dbReference type="NCBIfam" id="TIGR02227">
    <property type="entry name" value="sigpep_I_bact"/>
    <property type="match status" value="1"/>
</dbReference>
<evidence type="ECO:0000256" key="3">
    <source>
        <dbReference type="ARBA" id="ARBA00009370"/>
    </source>
</evidence>
<dbReference type="PRINTS" id="PR00727">
    <property type="entry name" value="LEADERPTASE"/>
</dbReference>
<dbReference type="PROSITE" id="PS00760">
    <property type="entry name" value="SPASE_I_2"/>
    <property type="match status" value="1"/>
</dbReference>
<evidence type="ECO:0000256" key="1">
    <source>
        <dbReference type="ARBA" id="ARBA00000677"/>
    </source>
</evidence>
<dbReference type="InterPro" id="IPR019757">
    <property type="entry name" value="Pept_S26A_signal_pept_1_Lys-AS"/>
</dbReference>
<accession>A0ABY5VIH9</accession>
<dbReference type="InterPro" id="IPR036286">
    <property type="entry name" value="LexA/Signal_pep-like_sf"/>
</dbReference>
<dbReference type="Proteomes" id="UP001060164">
    <property type="component" value="Chromosome"/>
</dbReference>
<keyword evidence="6" id="KW-0472">Membrane</keyword>
<comment type="catalytic activity">
    <reaction evidence="1 6">
        <text>Cleavage of hydrophobic, N-terminal signal or leader sequences from secreted and periplasmic proteins.</text>
        <dbReference type="EC" id="3.4.21.89"/>
    </reaction>
</comment>
<protein>
    <recommendedName>
        <fullName evidence="4 6">Signal peptidase I</fullName>
        <ecNumber evidence="4 6">3.4.21.89</ecNumber>
    </recommendedName>
</protein>
<keyword evidence="6" id="KW-0812">Transmembrane</keyword>
<evidence type="ECO:0000256" key="5">
    <source>
        <dbReference type="ARBA" id="ARBA00022801"/>
    </source>
</evidence>
<evidence type="ECO:0000313" key="9">
    <source>
        <dbReference type="Proteomes" id="UP001060164"/>
    </source>
</evidence>
<evidence type="ECO:0000256" key="4">
    <source>
        <dbReference type="ARBA" id="ARBA00013208"/>
    </source>
</evidence>
<dbReference type="Pfam" id="PF10502">
    <property type="entry name" value="Peptidase_S26"/>
    <property type="match status" value="1"/>
</dbReference>
<dbReference type="EMBL" id="CP102290">
    <property type="protein sequence ID" value="UWP59781.1"/>
    <property type="molecule type" value="Genomic_DNA"/>
</dbReference>
<gene>
    <name evidence="8" type="primary">lepB</name>
    <name evidence="8" type="ORF">NQ502_01585</name>
</gene>
<keyword evidence="9" id="KW-1185">Reference proteome</keyword>
<sequence length="188" mass="20854">MEVNLRYVRDYFAQTKLKRVLVWILEIVLTIGLAAVLSMMFCQTVAMQEGSMDPTFSAGDKFLVNKAVYRVSAPKRGDVIAFRTSSDVKASTHIKRVIGVPGDTIQINDGTILINGETYVEQRNLPAITNPGLAEEGIKLASDEYFVLGDNRNSSVDSRFADMGNVKRENIIGELWFVISPMSKLGFV</sequence>
<dbReference type="GO" id="GO:0009003">
    <property type="term" value="F:signal peptidase activity"/>
    <property type="evidence" value="ECO:0007669"/>
    <property type="project" value="UniProtKB-EC"/>
</dbReference>
<dbReference type="CDD" id="cd06530">
    <property type="entry name" value="S26_SPase_I"/>
    <property type="match status" value="1"/>
</dbReference>
<evidence type="ECO:0000313" key="8">
    <source>
        <dbReference type="EMBL" id="UWP59781.1"/>
    </source>
</evidence>
<keyword evidence="6" id="KW-0645">Protease</keyword>